<dbReference type="AlphaFoldDB" id="A0A6C0I9M3"/>
<dbReference type="EMBL" id="MN740134">
    <property type="protein sequence ID" value="QHT89046.1"/>
    <property type="molecule type" value="Genomic_DNA"/>
</dbReference>
<sequence length="344" mass="38725">MLFRFNINTNNTNNKFSTIKETCSNGCPSDTYTPDLNTSPLVLTKSADALYSIYNSYQKTFTPKYLLNNHNFLTEKTNFSTSPPGPANIFIIRHGEKPEDGYTLNCNGVNRACQLPDFINNLGENGFPIFAIVTCLPDMTGGSTSSRHQFTVMMSSFLLNIPIFMYQKLNVSQSYDGTTALQLFTDSTFIGKNVLICWSHKNIQALTNQIVQCQNYLASGKTISQLKSNSSTVFSGQSTKDWWTKNTPIPLQYQYDYSKLSAAPANIVPAKTMPYTNYAYLLPYWNTNNFNLVYKLSHINNDLSFSVFNQNITTCFQSCCLLLGLIQHDNSEDYVNEDNCGLPI</sequence>
<organism evidence="1">
    <name type="scientific">viral metagenome</name>
    <dbReference type="NCBI Taxonomy" id="1070528"/>
    <lineage>
        <taxon>unclassified sequences</taxon>
        <taxon>metagenomes</taxon>
        <taxon>organismal metagenomes</taxon>
    </lineage>
</organism>
<proteinExistence type="predicted"/>
<name>A0A6C0I9M3_9ZZZZ</name>
<reference evidence="1" key="1">
    <citation type="journal article" date="2020" name="Nature">
        <title>Giant virus diversity and host interactions through global metagenomics.</title>
        <authorList>
            <person name="Schulz F."/>
            <person name="Roux S."/>
            <person name="Paez-Espino D."/>
            <person name="Jungbluth S."/>
            <person name="Walsh D.A."/>
            <person name="Denef V.J."/>
            <person name="McMahon K.D."/>
            <person name="Konstantinidis K.T."/>
            <person name="Eloe-Fadrosh E.A."/>
            <person name="Kyrpides N.C."/>
            <person name="Woyke T."/>
        </authorList>
    </citation>
    <scope>NUCLEOTIDE SEQUENCE</scope>
    <source>
        <strain evidence="1">GVMAG-M-3300023184-51</strain>
    </source>
</reference>
<evidence type="ECO:0000313" key="1">
    <source>
        <dbReference type="EMBL" id="QHT89046.1"/>
    </source>
</evidence>
<accession>A0A6C0I9M3</accession>
<protein>
    <submittedName>
        <fullName evidence="1">Uncharacterized protein</fullName>
    </submittedName>
</protein>